<dbReference type="InterPro" id="IPR002655">
    <property type="entry name" value="Acyl-CoA_oxidase_C"/>
</dbReference>
<dbReference type="GO" id="GO:0005777">
    <property type="term" value="C:peroxisome"/>
    <property type="evidence" value="ECO:0007669"/>
    <property type="project" value="UniProtKB-SubCell"/>
</dbReference>
<keyword evidence="6 12" id="KW-0285">Flavoprotein</keyword>
<evidence type="ECO:0000256" key="2">
    <source>
        <dbReference type="ARBA" id="ARBA00001974"/>
    </source>
</evidence>
<dbReference type="Pfam" id="PF14749">
    <property type="entry name" value="Acyl-CoA_ox_N"/>
    <property type="match status" value="1"/>
</dbReference>
<evidence type="ECO:0000256" key="9">
    <source>
        <dbReference type="ARBA" id="ARBA00023002"/>
    </source>
</evidence>
<dbReference type="Pfam" id="PF01756">
    <property type="entry name" value="ACOX"/>
    <property type="match status" value="1"/>
</dbReference>
<evidence type="ECO:0000256" key="8">
    <source>
        <dbReference type="ARBA" id="ARBA00022832"/>
    </source>
</evidence>
<dbReference type="InterPro" id="IPR009100">
    <property type="entry name" value="AcylCoA_DH/oxidase_NM_dom_sf"/>
</dbReference>
<feature type="domain" description="Acyl-CoA oxidase C-terminal" evidence="15">
    <location>
        <begin position="500"/>
        <end position="674"/>
    </location>
</feature>
<dbReference type="PANTHER" id="PTHR10909:SF250">
    <property type="entry name" value="PEROXISOMAL ACYL-COENZYME A OXIDASE 1"/>
    <property type="match status" value="1"/>
</dbReference>
<evidence type="ECO:0000259" key="16">
    <source>
        <dbReference type="Pfam" id="PF14749"/>
    </source>
</evidence>
<dbReference type="Gene3D" id="2.40.110.10">
    <property type="entry name" value="Butyryl-CoA Dehydrogenase, subunit A, domain 2"/>
    <property type="match status" value="1"/>
</dbReference>
<evidence type="ECO:0000256" key="3">
    <source>
        <dbReference type="ARBA" id="ARBA00004275"/>
    </source>
</evidence>
<keyword evidence="10" id="KW-0443">Lipid metabolism</keyword>
<dbReference type="Proteomes" id="UP000310158">
    <property type="component" value="Unassembled WGS sequence"/>
</dbReference>
<keyword evidence="8" id="KW-0276">Fatty acid metabolism</keyword>
<dbReference type="Gene3D" id="1.20.140.10">
    <property type="entry name" value="Butyryl-CoA Dehydrogenase, subunit A, domain 3"/>
    <property type="match status" value="2"/>
</dbReference>
<dbReference type="InterPro" id="IPR046373">
    <property type="entry name" value="Acyl-CoA_Oxase/DH_mid-dom_sf"/>
</dbReference>
<evidence type="ECO:0000256" key="10">
    <source>
        <dbReference type="ARBA" id="ARBA00023098"/>
    </source>
</evidence>
<comment type="pathway">
    <text evidence="4">Lipid metabolism; peroxisomal fatty acid beta-oxidation.</text>
</comment>
<dbReference type="GO" id="GO:0003997">
    <property type="term" value="F:acyl-CoA oxidase activity"/>
    <property type="evidence" value="ECO:0007669"/>
    <property type="project" value="UniProtKB-EC"/>
</dbReference>
<dbReference type="InterPro" id="IPR029320">
    <property type="entry name" value="Acyl-CoA_ox_N"/>
</dbReference>
<dbReference type="GO" id="GO:0033540">
    <property type="term" value="P:fatty acid beta-oxidation using acyl-CoA oxidase"/>
    <property type="evidence" value="ECO:0007669"/>
    <property type="project" value="TreeGrafter"/>
</dbReference>
<evidence type="ECO:0000259" key="15">
    <source>
        <dbReference type="Pfam" id="PF01756"/>
    </source>
</evidence>
<gene>
    <name evidence="18" type="ORF">EW146_g10011</name>
</gene>
<dbReference type="SUPFAM" id="SSF47203">
    <property type="entry name" value="Acyl-CoA dehydrogenase C-terminal domain-like"/>
    <property type="match status" value="2"/>
</dbReference>
<dbReference type="SUPFAM" id="SSF56645">
    <property type="entry name" value="Acyl-CoA dehydrogenase NM domain-like"/>
    <property type="match status" value="1"/>
</dbReference>
<comment type="subcellular location">
    <subcellularLocation>
        <location evidence="3">Peroxisome</location>
    </subcellularLocation>
</comment>
<feature type="domain" description="Acyl-CoA oxidase C-alpha1" evidence="17">
    <location>
        <begin position="294"/>
        <end position="454"/>
    </location>
</feature>
<evidence type="ECO:0000256" key="5">
    <source>
        <dbReference type="ARBA" id="ARBA00006288"/>
    </source>
</evidence>
<dbReference type="OrthoDB" id="538336at2759"/>
<dbReference type="EMBL" id="SGPL01001064">
    <property type="protein sequence ID" value="THH05030.1"/>
    <property type="molecule type" value="Genomic_DNA"/>
</dbReference>
<dbReference type="FunFam" id="1.20.140.10:FF:000015">
    <property type="entry name" value="Acyl-coenzyme A oxidase"/>
    <property type="match status" value="1"/>
</dbReference>
<comment type="similarity">
    <text evidence="5 12">Belongs to the acyl-CoA oxidase family.</text>
</comment>
<dbReference type="GO" id="GO:0005504">
    <property type="term" value="F:fatty acid binding"/>
    <property type="evidence" value="ECO:0007669"/>
    <property type="project" value="TreeGrafter"/>
</dbReference>
<dbReference type="InterPro" id="IPR036250">
    <property type="entry name" value="AcylCo_DH-like_C"/>
</dbReference>
<evidence type="ECO:0000313" key="19">
    <source>
        <dbReference type="Proteomes" id="UP000310158"/>
    </source>
</evidence>
<dbReference type="AlphaFoldDB" id="A0A4S4L621"/>
<dbReference type="PANTHER" id="PTHR10909">
    <property type="entry name" value="ELECTRON TRANSPORT OXIDOREDUCTASE"/>
    <property type="match status" value="1"/>
</dbReference>
<feature type="active site" description="Proton acceptor" evidence="13">
    <location>
        <position position="440"/>
    </location>
</feature>
<keyword evidence="9" id="KW-0560">Oxidoreductase</keyword>
<dbReference type="FunFam" id="2.40.110.10:FF:000003">
    <property type="entry name" value="Acyl-coenzyme A oxidase"/>
    <property type="match status" value="1"/>
</dbReference>
<comment type="catalytic activity">
    <reaction evidence="1">
        <text>a 2,3-saturated acyl-CoA + O2 = a (2E)-enoyl-CoA + H2O2</text>
        <dbReference type="Rhea" id="RHEA:38959"/>
        <dbReference type="ChEBI" id="CHEBI:15379"/>
        <dbReference type="ChEBI" id="CHEBI:16240"/>
        <dbReference type="ChEBI" id="CHEBI:58856"/>
        <dbReference type="ChEBI" id="CHEBI:65111"/>
        <dbReference type="EC" id="1.3.3.6"/>
    </reaction>
</comment>
<dbReference type="GO" id="GO:0055088">
    <property type="term" value="P:lipid homeostasis"/>
    <property type="evidence" value="ECO:0007669"/>
    <property type="project" value="TreeGrafter"/>
</dbReference>
<comment type="cofactor">
    <cofactor evidence="2">
        <name>FAD</name>
        <dbReference type="ChEBI" id="CHEBI:57692"/>
    </cofactor>
</comment>
<organism evidence="18 19">
    <name type="scientific">Bondarzewia mesenterica</name>
    <dbReference type="NCBI Taxonomy" id="1095465"/>
    <lineage>
        <taxon>Eukaryota</taxon>
        <taxon>Fungi</taxon>
        <taxon>Dikarya</taxon>
        <taxon>Basidiomycota</taxon>
        <taxon>Agaricomycotina</taxon>
        <taxon>Agaricomycetes</taxon>
        <taxon>Russulales</taxon>
        <taxon>Bondarzewiaceae</taxon>
        <taxon>Bondarzewia</taxon>
    </lineage>
</organism>
<keyword evidence="19" id="KW-1185">Reference proteome</keyword>
<feature type="domain" description="Acyl-coenzyme A oxidase N-terminal" evidence="16">
    <location>
        <begin position="29"/>
        <end position="149"/>
    </location>
</feature>
<dbReference type="InterPro" id="IPR012258">
    <property type="entry name" value="Acyl-CoA_oxidase"/>
</dbReference>
<name>A0A4S4L621_9AGAM</name>
<dbReference type="InterPro" id="IPR037069">
    <property type="entry name" value="AcylCoA_DH/ox_N_sf"/>
</dbReference>
<evidence type="ECO:0000256" key="7">
    <source>
        <dbReference type="ARBA" id="ARBA00022827"/>
    </source>
</evidence>
<dbReference type="Gene3D" id="1.10.540.10">
    <property type="entry name" value="Acyl-CoA dehydrogenase/oxidase, N-terminal domain"/>
    <property type="match status" value="1"/>
</dbReference>
<feature type="binding site" evidence="14">
    <location>
        <position position="155"/>
    </location>
    <ligand>
        <name>FAD</name>
        <dbReference type="ChEBI" id="CHEBI:57692"/>
    </ligand>
</feature>
<protein>
    <recommendedName>
        <fullName evidence="12">Acyl-coenzyme A oxidase</fullName>
    </recommendedName>
</protein>
<dbReference type="PIRSF" id="PIRSF000168">
    <property type="entry name" value="Acyl-CoA_oxidase"/>
    <property type="match status" value="1"/>
</dbReference>
<feature type="binding site" evidence="14">
    <location>
        <position position="194"/>
    </location>
    <ligand>
        <name>FAD</name>
        <dbReference type="ChEBI" id="CHEBI:57692"/>
    </ligand>
</feature>
<accession>A0A4S4L621</accession>
<proteinExistence type="inferred from homology"/>
<evidence type="ECO:0000256" key="1">
    <source>
        <dbReference type="ARBA" id="ARBA00001201"/>
    </source>
</evidence>
<evidence type="ECO:0000259" key="17">
    <source>
        <dbReference type="Pfam" id="PF22924"/>
    </source>
</evidence>
<dbReference type="Pfam" id="PF22924">
    <property type="entry name" value="ACOX_C_alpha1"/>
    <property type="match status" value="1"/>
</dbReference>
<keyword evidence="7 12" id="KW-0274">FAD</keyword>
<dbReference type="GO" id="GO:0071949">
    <property type="term" value="F:FAD binding"/>
    <property type="evidence" value="ECO:0007669"/>
    <property type="project" value="InterPro"/>
</dbReference>
<keyword evidence="11" id="KW-0576">Peroxisome</keyword>
<evidence type="ECO:0000256" key="4">
    <source>
        <dbReference type="ARBA" id="ARBA00004846"/>
    </source>
</evidence>
<dbReference type="InterPro" id="IPR055060">
    <property type="entry name" value="ACOX_C_alpha1"/>
</dbReference>
<evidence type="ECO:0000313" key="18">
    <source>
        <dbReference type="EMBL" id="THH05030.1"/>
    </source>
</evidence>
<evidence type="ECO:0000256" key="6">
    <source>
        <dbReference type="ARBA" id="ARBA00022630"/>
    </source>
</evidence>
<evidence type="ECO:0000256" key="12">
    <source>
        <dbReference type="PIRNR" id="PIRNR000168"/>
    </source>
</evidence>
<comment type="caution">
    <text evidence="18">The sequence shown here is derived from an EMBL/GenBank/DDBJ whole genome shotgun (WGS) entry which is preliminary data.</text>
</comment>
<evidence type="ECO:0000256" key="11">
    <source>
        <dbReference type="ARBA" id="ARBA00023140"/>
    </source>
</evidence>
<sequence>MSFSKVAASEQTTLDLEHARRTASVDVVEVRKYLYDGQKQWEQHEAIVRVLSADPIFDKSRRYSVQLAQDAFMTRSERFNRALALMKRVFDLEERLGWSPTETADAWNLIDDGVPINLHNIAFEPVFMSQGSESLQERYGALVKHRGIIGCYMQTELGHGSNVSALETTATFVPDTQEFEINSPTLTSSKWWIGGLGKTATHGIVQAKLILPDGNDVGPHLFFVQLRSLVDHMVLPSIRIGDIGPKAMGGWANMDHGFAQFDHIRIPRGNMLSRFAEVTKEGRYVRPPHAKMSYGGMLYIRSGMVTSAGWVIAKAATISLRYATVRRQGNKDADGPEQQVVLYPSTYYRLLPILARAYVFIQLGRQLTSAFESTSARLAQGDTSTLAEMHAMTSGLKVLVTTAATRDIETARRSMGGHGFSAFAGLGRIYAEYLPAATYEGDNFVLDHQVVRAALKAYHALKASSGLSADQLSPSSRYLRLLIAPQPAPPSLSSPFAWRDPDTLVLALEWRAAFVVQAHAQSTGSQDANAAQRISNAVTEAFVATQVGEMIKNLSGSSLAEQDARVVRQLYTLYLLTTVEAGLVDLLSFGLLPARPYEGTDNLKDPAHDLRAAIAEMCSQLLPEAVALSDAFGYTDWELDSALGVYDGRVYQTLWERIQSEPLNEQEVTPGYEARRLFGKYIKPILERGQRLAKKNSAKL</sequence>
<evidence type="ECO:0000256" key="13">
    <source>
        <dbReference type="PIRSR" id="PIRSR000168-1"/>
    </source>
</evidence>
<evidence type="ECO:0000256" key="14">
    <source>
        <dbReference type="PIRSR" id="PIRSR000168-2"/>
    </source>
</evidence>
<reference evidence="18 19" key="1">
    <citation type="submission" date="2019-02" db="EMBL/GenBank/DDBJ databases">
        <title>Genome sequencing of the rare red list fungi Bondarzewia mesenterica.</title>
        <authorList>
            <person name="Buettner E."/>
            <person name="Kellner H."/>
        </authorList>
    </citation>
    <scope>NUCLEOTIDE SEQUENCE [LARGE SCALE GENOMIC DNA]</scope>
    <source>
        <strain evidence="18 19">DSM 108281</strain>
    </source>
</reference>